<dbReference type="PANTHER" id="PTHR47245:SF2">
    <property type="entry name" value="PEPTIDYL-PROLYL CIS-TRANS ISOMERASE HP_0175-RELATED"/>
    <property type="match status" value="1"/>
</dbReference>
<dbReference type="InterPro" id="IPR050245">
    <property type="entry name" value="PrsA_foldase"/>
</dbReference>
<dbReference type="Gene3D" id="3.10.50.40">
    <property type="match status" value="1"/>
</dbReference>
<dbReference type="PROSITE" id="PS50198">
    <property type="entry name" value="PPIC_PPIASE_2"/>
    <property type="match status" value="1"/>
</dbReference>
<proteinExistence type="predicted"/>
<keyword evidence="1" id="KW-0413">Isomerase</keyword>
<protein>
    <recommendedName>
        <fullName evidence="2">PpiC domain-containing protein</fullName>
    </recommendedName>
</protein>
<feature type="domain" description="PpiC" evidence="2">
    <location>
        <begin position="129"/>
        <end position="199"/>
    </location>
</feature>
<evidence type="ECO:0000313" key="3">
    <source>
        <dbReference type="EMBL" id="HDD43700.1"/>
    </source>
</evidence>
<name>A0A7C0U1U0_DESA2</name>
<dbReference type="SUPFAM" id="SSF54534">
    <property type="entry name" value="FKBP-like"/>
    <property type="match status" value="1"/>
</dbReference>
<dbReference type="AlphaFoldDB" id="A0A7C0U1U0"/>
<evidence type="ECO:0000256" key="1">
    <source>
        <dbReference type="PROSITE-ProRule" id="PRU00278"/>
    </source>
</evidence>
<dbReference type="Pfam" id="PF13616">
    <property type="entry name" value="Rotamase_3"/>
    <property type="match status" value="1"/>
</dbReference>
<keyword evidence="1" id="KW-0697">Rotamase</keyword>
<dbReference type="InterPro" id="IPR027304">
    <property type="entry name" value="Trigger_fact/SurA_dom_sf"/>
</dbReference>
<reference evidence="3" key="1">
    <citation type="journal article" date="2020" name="mSystems">
        <title>Genome- and Community-Level Interaction Insights into Carbon Utilization and Element Cycling Functions of Hydrothermarchaeota in Hydrothermal Sediment.</title>
        <authorList>
            <person name="Zhou Z."/>
            <person name="Liu Y."/>
            <person name="Xu W."/>
            <person name="Pan J."/>
            <person name="Luo Z.H."/>
            <person name="Li M."/>
        </authorList>
    </citation>
    <scope>NUCLEOTIDE SEQUENCE [LARGE SCALE GENOMIC DNA]</scope>
    <source>
        <strain evidence="3">HyVt-233</strain>
    </source>
</reference>
<sequence length="199" mass="23269">MKKSFLFIILFILFPNLLFAFLAKVNDEVIEVDDFKNALSDFHFLMQMRGRTTAGKLNLDILENALQRMIENYLIAQEAKRLGLDKETDYLNAIEEYKRDLCLDALWEEELKNIIITDEELRKIYRERNTKVHVYQIFTKDKKKAKEALRRIKAGEGFKEVAKKFSEDPQAAKGGDLGFIPLERMPEKWKKTVFSLSPG</sequence>
<dbReference type="Pfam" id="PF13623">
    <property type="entry name" value="SurA_N_2"/>
    <property type="match status" value="1"/>
</dbReference>
<dbReference type="InterPro" id="IPR000297">
    <property type="entry name" value="PPIase_PpiC"/>
</dbReference>
<evidence type="ECO:0000259" key="2">
    <source>
        <dbReference type="PROSITE" id="PS50198"/>
    </source>
</evidence>
<gene>
    <name evidence="3" type="ORF">ENG63_02405</name>
</gene>
<dbReference type="SUPFAM" id="SSF109998">
    <property type="entry name" value="Triger factor/SurA peptide-binding domain-like"/>
    <property type="match status" value="1"/>
</dbReference>
<organism evidence="3">
    <name type="scientific">Desulfofervidus auxilii</name>
    <dbReference type="NCBI Taxonomy" id="1621989"/>
    <lineage>
        <taxon>Bacteria</taxon>
        <taxon>Pseudomonadati</taxon>
        <taxon>Thermodesulfobacteriota</taxon>
        <taxon>Candidatus Desulfofervidia</taxon>
        <taxon>Candidatus Desulfofervidales</taxon>
        <taxon>Candidatus Desulfofervidaceae</taxon>
        <taxon>Candidatus Desulfofervidus</taxon>
    </lineage>
</organism>
<dbReference type="EMBL" id="DRBS01000091">
    <property type="protein sequence ID" value="HDD43700.1"/>
    <property type="molecule type" value="Genomic_DNA"/>
</dbReference>
<dbReference type="Proteomes" id="UP000886289">
    <property type="component" value="Unassembled WGS sequence"/>
</dbReference>
<comment type="caution">
    <text evidence="3">The sequence shown here is derived from an EMBL/GenBank/DDBJ whole genome shotgun (WGS) entry which is preliminary data.</text>
</comment>
<accession>A0A7C0U1U0</accession>
<dbReference type="GO" id="GO:0003755">
    <property type="term" value="F:peptidyl-prolyl cis-trans isomerase activity"/>
    <property type="evidence" value="ECO:0007669"/>
    <property type="project" value="UniProtKB-KW"/>
</dbReference>
<dbReference type="Gene3D" id="1.10.8.1040">
    <property type="match status" value="1"/>
</dbReference>
<dbReference type="InterPro" id="IPR046357">
    <property type="entry name" value="PPIase_dom_sf"/>
</dbReference>
<feature type="non-terminal residue" evidence="3">
    <location>
        <position position="199"/>
    </location>
</feature>
<dbReference type="PANTHER" id="PTHR47245">
    <property type="entry name" value="PEPTIDYLPROLYL ISOMERASE"/>
    <property type="match status" value="1"/>
</dbReference>